<keyword evidence="4" id="KW-1185">Reference proteome</keyword>
<dbReference type="AlphaFoldDB" id="A0A0W7VHX5"/>
<gene>
    <name evidence="3" type="ORF">TGAM01_v205351</name>
    <name evidence="2" type="ORF">TGAMA5MH_09281</name>
</gene>
<dbReference type="InterPro" id="IPR036742">
    <property type="entry name" value="ATP_synth_F1_esu_sf_mt"/>
</dbReference>
<dbReference type="GO" id="GO:0005743">
    <property type="term" value="C:mitochondrial inner membrane"/>
    <property type="evidence" value="ECO:0007669"/>
    <property type="project" value="InterPro"/>
</dbReference>
<dbReference type="OrthoDB" id="269124at2759"/>
<dbReference type="Pfam" id="PF04627">
    <property type="entry name" value="ATP-synt_Eps"/>
    <property type="match status" value="1"/>
</dbReference>
<comment type="caution">
    <text evidence="2">The sequence shown here is derived from an EMBL/GenBank/DDBJ whole genome shotgun (WGS) entry which is preliminary data.</text>
</comment>
<dbReference type="GO" id="GO:0046933">
    <property type="term" value="F:proton-transporting ATP synthase activity, rotational mechanism"/>
    <property type="evidence" value="ECO:0007669"/>
    <property type="project" value="InterPro"/>
</dbReference>
<dbReference type="SUPFAM" id="SSF48690">
    <property type="entry name" value="Epsilon subunit of mitochondrial F1F0-ATP synthase"/>
    <property type="match status" value="1"/>
</dbReference>
<dbReference type="GeneID" id="29987865"/>
<dbReference type="EMBL" id="MTYH01000098">
    <property type="protein sequence ID" value="PNP39054.1"/>
    <property type="molecule type" value="Genomic_DNA"/>
</dbReference>
<protein>
    <recommendedName>
        <fullName evidence="6">Mitochondrial ATP synthase epsilon chain domain-containing protein</fullName>
    </recommendedName>
</protein>
<reference evidence="2 5" key="2">
    <citation type="submission" date="2017-02" db="EMBL/GenBank/DDBJ databases">
        <title>Genomes of Trichoderma spp. with biocontrol activity.</title>
        <authorList>
            <person name="Gardiner D."/>
            <person name="Kazan K."/>
            <person name="Vos C."/>
            <person name="Harvey P."/>
        </authorList>
    </citation>
    <scope>NUCLEOTIDE SEQUENCE [LARGE SCALE GENOMIC DNA]</scope>
    <source>
        <strain evidence="2 5">A5MH</strain>
    </source>
</reference>
<evidence type="ECO:0000313" key="2">
    <source>
        <dbReference type="EMBL" id="PNP39054.1"/>
    </source>
</evidence>
<organism evidence="2 5">
    <name type="scientific">Trichoderma gamsii</name>
    <dbReference type="NCBI Taxonomy" id="398673"/>
    <lineage>
        <taxon>Eukaryota</taxon>
        <taxon>Fungi</taxon>
        <taxon>Dikarya</taxon>
        <taxon>Ascomycota</taxon>
        <taxon>Pezizomycotina</taxon>
        <taxon>Sordariomycetes</taxon>
        <taxon>Hypocreomycetidae</taxon>
        <taxon>Hypocreales</taxon>
        <taxon>Hypocreaceae</taxon>
        <taxon>Trichoderma</taxon>
    </lineage>
</organism>
<sequence length="73" mass="8010">MTAAWKAAGLTYNRFLAVSARAIRRSLKEDKRIVAERRATSELRFATWKNGKAGETRDLNAANNAAIAENASS</sequence>
<dbReference type="InterPro" id="IPR006721">
    <property type="entry name" value="ATP_synth_F1_esu_mt"/>
</dbReference>
<evidence type="ECO:0000313" key="3">
    <source>
        <dbReference type="EMBL" id="PON25914.1"/>
    </source>
</evidence>
<dbReference type="GO" id="GO:0042776">
    <property type="term" value="P:proton motive force-driven mitochondrial ATP synthesis"/>
    <property type="evidence" value="ECO:0007669"/>
    <property type="project" value="TreeGrafter"/>
</dbReference>
<dbReference type="CDD" id="cd12153">
    <property type="entry name" value="F1-ATPase_epsilon"/>
    <property type="match status" value="1"/>
</dbReference>
<dbReference type="PANTHER" id="PTHR12448:SF0">
    <property type="entry name" value="ATP SYNTHASE SUBUNIT EPSILON, MITOCHONDRIAL"/>
    <property type="match status" value="1"/>
</dbReference>
<evidence type="ECO:0008006" key="6">
    <source>
        <dbReference type="Google" id="ProtNLM"/>
    </source>
</evidence>
<dbReference type="EMBL" id="JPDN02000016">
    <property type="protein sequence ID" value="PON25914.1"/>
    <property type="molecule type" value="Genomic_DNA"/>
</dbReference>
<proteinExistence type="inferred from homology"/>
<evidence type="ECO:0000313" key="5">
    <source>
        <dbReference type="Proteomes" id="UP000236546"/>
    </source>
</evidence>
<reference evidence="3 4" key="1">
    <citation type="journal article" date="2016" name="Genome Announc.">
        <title>Draft Whole-Genome Sequence of Trichoderma gamsii T6085, a Promising Biocontrol Agent of Fusarium Head Blight on Wheat.</title>
        <authorList>
            <person name="Baroncelli R."/>
            <person name="Zapparata A."/>
            <person name="Piaggeschi G."/>
            <person name="Sarrocco S."/>
            <person name="Vannacci G."/>
        </authorList>
    </citation>
    <scope>NUCLEOTIDE SEQUENCE [LARGE SCALE GENOMIC DNA]</scope>
    <source>
        <strain evidence="3 4">T6085</strain>
    </source>
</reference>
<dbReference type="Proteomes" id="UP000236546">
    <property type="component" value="Unassembled WGS sequence"/>
</dbReference>
<dbReference type="Proteomes" id="UP000054821">
    <property type="component" value="Unassembled WGS sequence"/>
</dbReference>
<name>A0A0W7VHX5_9HYPO</name>
<accession>A0A0W7VHX5</accession>
<evidence type="ECO:0000256" key="1">
    <source>
        <dbReference type="ARBA" id="ARBA00009502"/>
    </source>
</evidence>
<comment type="similarity">
    <text evidence="1">Belongs to the eukaryotic ATPase epsilon family.</text>
</comment>
<dbReference type="PANTHER" id="PTHR12448">
    <property type="entry name" value="ATP SYNTHASE EPSILON CHAIN, MITOCHONDRIAL"/>
    <property type="match status" value="1"/>
</dbReference>
<dbReference type="FunFam" id="1.10.1620.20:FF:000003">
    <property type="entry name" value="Mitochondrial ATP synthase epsilon chain domain-containing protein"/>
    <property type="match status" value="1"/>
</dbReference>
<evidence type="ECO:0000313" key="4">
    <source>
        <dbReference type="Proteomes" id="UP000054821"/>
    </source>
</evidence>
<dbReference type="GO" id="GO:0045259">
    <property type="term" value="C:proton-transporting ATP synthase complex"/>
    <property type="evidence" value="ECO:0007669"/>
    <property type="project" value="InterPro"/>
</dbReference>
<dbReference type="STRING" id="398673.A0A0W7VHX5"/>
<reference evidence="3" key="3">
    <citation type="submission" date="2017-08" db="EMBL/GenBank/DDBJ databases">
        <title>Trichoderma gamsii strain T6085, whole genome shotgun sequencing project.</title>
        <authorList>
            <person name="Baroncelli R."/>
        </authorList>
    </citation>
    <scope>NUCLEOTIDE SEQUENCE</scope>
    <source>
        <strain evidence="3">T6085</strain>
    </source>
</reference>
<dbReference type="Gene3D" id="1.10.1620.20">
    <property type="entry name" value="ATP synthase, F1 complex, epsilon subunit superfamily, mitochondrial"/>
    <property type="match status" value="1"/>
</dbReference>
<dbReference type="RefSeq" id="XP_018658970.1">
    <property type="nucleotide sequence ID" value="XM_018807782.1"/>
</dbReference>